<dbReference type="FunFam" id="3.30.70.270:FF:000001">
    <property type="entry name" value="Diguanylate cyclase domain protein"/>
    <property type="match status" value="1"/>
</dbReference>
<dbReference type="OrthoDB" id="5477914at2"/>
<dbReference type="Gene3D" id="2.130.10.10">
    <property type="entry name" value="YVTN repeat-like/Quinoprotein amine dehydrogenase"/>
    <property type="match status" value="2"/>
</dbReference>
<evidence type="ECO:0000313" key="6">
    <source>
        <dbReference type="Proteomes" id="UP000288587"/>
    </source>
</evidence>
<dbReference type="InterPro" id="IPR000160">
    <property type="entry name" value="GGDEF_dom"/>
</dbReference>
<evidence type="ECO:0000256" key="3">
    <source>
        <dbReference type="SAM" id="SignalP"/>
    </source>
</evidence>
<evidence type="ECO:0000256" key="1">
    <source>
        <dbReference type="ARBA" id="ARBA00012528"/>
    </source>
</evidence>
<dbReference type="EC" id="2.7.7.65" evidence="1"/>
<dbReference type="GO" id="GO:0043709">
    <property type="term" value="P:cell adhesion involved in single-species biofilm formation"/>
    <property type="evidence" value="ECO:0007669"/>
    <property type="project" value="TreeGrafter"/>
</dbReference>
<dbReference type="Proteomes" id="UP000288587">
    <property type="component" value="Unassembled WGS sequence"/>
</dbReference>
<dbReference type="PANTHER" id="PTHR45138">
    <property type="entry name" value="REGULATORY COMPONENTS OF SENSORY TRANSDUCTION SYSTEM"/>
    <property type="match status" value="1"/>
</dbReference>
<dbReference type="Pfam" id="PF07494">
    <property type="entry name" value="Reg_prop"/>
    <property type="match status" value="2"/>
</dbReference>
<dbReference type="SUPFAM" id="SSF63829">
    <property type="entry name" value="Calcium-dependent phosphotriesterase"/>
    <property type="match status" value="2"/>
</dbReference>
<proteinExistence type="predicted"/>
<dbReference type="CDD" id="cd01949">
    <property type="entry name" value="GGDEF"/>
    <property type="match status" value="1"/>
</dbReference>
<dbReference type="GO" id="GO:1902201">
    <property type="term" value="P:negative regulation of bacterial-type flagellum-dependent cell motility"/>
    <property type="evidence" value="ECO:0007669"/>
    <property type="project" value="TreeGrafter"/>
</dbReference>
<dbReference type="PROSITE" id="PS50887">
    <property type="entry name" value="GGDEF"/>
    <property type="match status" value="1"/>
</dbReference>
<reference evidence="5 6" key="1">
    <citation type="submission" date="2019-01" db="EMBL/GenBank/DDBJ databases">
        <authorList>
            <person name="Chen W.-M."/>
        </authorList>
    </citation>
    <scope>NUCLEOTIDE SEQUENCE [LARGE SCALE GENOMIC DNA]</scope>
    <source>
        <strain evidence="5 6">CCP-18</strain>
    </source>
</reference>
<dbReference type="InterPro" id="IPR015943">
    <property type="entry name" value="WD40/YVTN_repeat-like_dom_sf"/>
</dbReference>
<dbReference type="InterPro" id="IPR043128">
    <property type="entry name" value="Rev_trsase/Diguanyl_cyclase"/>
</dbReference>
<keyword evidence="6" id="KW-1185">Reference proteome</keyword>
<protein>
    <recommendedName>
        <fullName evidence="1">diguanylate cyclase</fullName>
        <ecNumber evidence="1">2.7.7.65</ecNumber>
    </recommendedName>
</protein>
<dbReference type="Gene3D" id="2.60.40.10">
    <property type="entry name" value="Immunoglobulins"/>
    <property type="match status" value="1"/>
</dbReference>
<keyword evidence="3" id="KW-0732">Signal</keyword>
<dbReference type="Pfam" id="PF00990">
    <property type="entry name" value="GGDEF"/>
    <property type="match status" value="1"/>
</dbReference>
<dbReference type="RefSeq" id="WP_127680133.1">
    <property type="nucleotide sequence ID" value="NZ_SACM01000001.1"/>
</dbReference>
<comment type="caution">
    <text evidence="5">The sequence shown here is derived from an EMBL/GenBank/DDBJ whole genome shotgun (WGS) entry which is preliminary data.</text>
</comment>
<dbReference type="SUPFAM" id="SSF55073">
    <property type="entry name" value="Nucleotide cyclase"/>
    <property type="match status" value="1"/>
</dbReference>
<name>A0A3S2UH93_9BURK</name>
<sequence>MPRWRRLLAGVLGGIALAAAAASGPSGPHPLVDAVLSTHTLDGWQDAQGLPVGAMQAVQQTRDGTLWLGTGAGLLRFDGLRFTGVDDPEVPALAKRPIFGLMEDRDGVLWIGHAGGAARWQAGQFRSVFDPKLLDGRRVWAFAQAKDGAVWAATENGLLRWTREGVRAFRVEDGLPTNRLRALAFDREGVLWIGTTGGGLVAYDGQAFKTWGAAQGVPHPEVRHVLADPDGGVWVATAGAGLVHLQGDQVRRYTTADGLPSDQLTFLARDPRGALWIGTWGAGVARWDGRQFQTLSSAQGLGGDQIWTLHADREDSLWIGSWTGGLNRLRPRSFAVLGKAEGLSGDNARAVLRARDGSLWVSSAGGGVDRIHDGHVTRWGLDSGLPTLEMSTLHEDADGSLWMGSYTAGLVRWHNGRLSRYGLADGLPHVDVRVVHRDRHGVLWVGTRAGLARREGERFVPVRDEGAPVEGVVAVAEQADGSVWFATTGDGLMRWHGGRFTRLTRQDGLVSNWIVSLHVDADDALWIGTNGEGIHRLKGGRLATLRPSDGLWDGLAQVFVEDGRGGMWITCNRGVYRVALAELNAFAEGRLARVNAVGYGPGDALRSPTFAGGLQPAGAVDAAGRLWLPSLKGLVRIDPEHLPQLPPPPVLRVEAISLAGQSLPVSADLVLPPGATPPLTLRYAAATVRHAERVRFRYRMEGMTPDWIEVGNHREATFPSLPHGQYRFRVAATLDGHTWAEAAPLSVTVQPRWYQTPWAALGAVVAAALAMAGAVQLRTRHLRQRQADMERVVAEKTEALRLANEHLEALSFSDALTGLANRRRFDEALAREWRRTARAQLPLALVLADIDSFKAYNDSVGHAAGDDCLRAVADVIRDIAGRAGDLAARYGGEEFVLLLPGLDRTAALAFAERLRAACEARALPHPASVVGPTVTLSLGVAAWVPDAANSPQSLFTAADEALYRAKAAGRNCVR</sequence>
<dbReference type="EMBL" id="SACM01000001">
    <property type="protein sequence ID" value="RVT87695.1"/>
    <property type="molecule type" value="Genomic_DNA"/>
</dbReference>
<feature type="domain" description="GGDEF" evidence="4">
    <location>
        <begin position="841"/>
        <end position="974"/>
    </location>
</feature>
<dbReference type="AlphaFoldDB" id="A0A3S2UH93"/>
<evidence type="ECO:0000259" key="4">
    <source>
        <dbReference type="PROSITE" id="PS50887"/>
    </source>
</evidence>
<dbReference type="PANTHER" id="PTHR45138:SF9">
    <property type="entry name" value="DIGUANYLATE CYCLASE DGCM-RELATED"/>
    <property type="match status" value="1"/>
</dbReference>
<dbReference type="InterPro" id="IPR013783">
    <property type="entry name" value="Ig-like_fold"/>
</dbReference>
<accession>A0A3S2UH93</accession>
<evidence type="ECO:0000256" key="2">
    <source>
        <dbReference type="ARBA" id="ARBA00034247"/>
    </source>
</evidence>
<dbReference type="SMART" id="SM00267">
    <property type="entry name" value="GGDEF"/>
    <property type="match status" value="1"/>
</dbReference>
<gene>
    <name evidence="5" type="ORF">EOD73_01310</name>
</gene>
<feature type="signal peptide" evidence="3">
    <location>
        <begin position="1"/>
        <end position="21"/>
    </location>
</feature>
<comment type="catalytic activity">
    <reaction evidence="2">
        <text>2 GTP = 3',3'-c-di-GMP + 2 diphosphate</text>
        <dbReference type="Rhea" id="RHEA:24898"/>
        <dbReference type="ChEBI" id="CHEBI:33019"/>
        <dbReference type="ChEBI" id="CHEBI:37565"/>
        <dbReference type="ChEBI" id="CHEBI:58805"/>
        <dbReference type="EC" id="2.7.7.65"/>
    </reaction>
</comment>
<evidence type="ECO:0000313" key="5">
    <source>
        <dbReference type="EMBL" id="RVT87695.1"/>
    </source>
</evidence>
<dbReference type="GO" id="GO:0052621">
    <property type="term" value="F:diguanylate cyclase activity"/>
    <property type="evidence" value="ECO:0007669"/>
    <property type="project" value="UniProtKB-EC"/>
</dbReference>
<dbReference type="InterPro" id="IPR029787">
    <property type="entry name" value="Nucleotide_cyclase"/>
</dbReference>
<dbReference type="InterPro" id="IPR050469">
    <property type="entry name" value="Diguanylate_Cyclase"/>
</dbReference>
<dbReference type="GO" id="GO:0005886">
    <property type="term" value="C:plasma membrane"/>
    <property type="evidence" value="ECO:0007669"/>
    <property type="project" value="TreeGrafter"/>
</dbReference>
<feature type="chain" id="PRO_5018717870" description="diguanylate cyclase" evidence="3">
    <location>
        <begin position="22"/>
        <end position="974"/>
    </location>
</feature>
<dbReference type="Gene3D" id="3.30.70.270">
    <property type="match status" value="1"/>
</dbReference>
<dbReference type="InterPro" id="IPR011110">
    <property type="entry name" value="Reg_prop"/>
</dbReference>
<dbReference type="Pfam" id="PF07495">
    <property type="entry name" value="Y_Y_Y"/>
    <property type="match status" value="1"/>
</dbReference>
<dbReference type="InterPro" id="IPR011123">
    <property type="entry name" value="Y_Y_Y"/>
</dbReference>
<dbReference type="NCBIfam" id="TIGR00254">
    <property type="entry name" value="GGDEF"/>
    <property type="match status" value="1"/>
</dbReference>
<organism evidence="5 6">
    <name type="scientific">Inhella crocodyli</name>
    <dbReference type="NCBI Taxonomy" id="2499851"/>
    <lineage>
        <taxon>Bacteria</taxon>
        <taxon>Pseudomonadati</taxon>
        <taxon>Pseudomonadota</taxon>
        <taxon>Betaproteobacteria</taxon>
        <taxon>Burkholderiales</taxon>
        <taxon>Sphaerotilaceae</taxon>
        <taxon>Inhella</taxon>
    </lineage>
</organism>